<organism evidence="1 2">
    <name type="scientific">Carya illinoinensis</name>
    <name type="common">Pecan</name>
    <dbReference type="NCBI Taxonomy" id="32201"/>
    <lineage>
        <taxon>Eukaryota</taxon>
        <taxon>Viridiplantae</taxon>
        <taxon>Streptophyta</taxon>
        <taxon>Embryophyta</taxon>
        <taxon>Tracheophyta</taxon>
        <taxon>Spermatophyta</taxon>
        <taxon>Magnoliopsida</taxon>
        <taxon>eudicotyledons</taxon>
        <taxon>Gunneridae</taxon>
        <taxon>Pentapetalae</taxon>
        <taxon>rosids</taxon>
        <taxon>fabids</taxon>
        <taxon>Fagales</taxon>
        <taxon>Juglandaceae</taxon>
        <taxon>Carya</taxon>
    </lineage>
</organism>
<name>A0A8T1NYC9_CARIL</name>
<accession>A0A8T1NYC9</accession>
<evidence type="ECO:0000313" key="2">
    <source>
        <dbReference type="Proteomes" id="UP000811609"/>
    </source>
</evidence>
<dbReference type="AlphaFoldDB" id="A0A8T1NYC9"/>
<protein>
    <submittedName>
        <fullName evidence="1">Uncharacterized protein</fullName>
    </submittedName>
</protein>
<reference evidence="1" key="1">
    <citation type="submission" date="2020-12" db="EMBL/GenBank/DDBJ databases">
        <title>WGS assembly of Carya illinoinensis cv. Pawnee.</title>
        <authorList>
            <person name="Platts A."/>
            <person name="Shu S."/>
            <person name="Wright S."/>
            <person name="Barry K."/>
            <person name="Edger P."/>
            <person name="Pires J.C."/>
            <person name="Schmutz J."/>
        </authorList>
    </citation>
    <scope>NUCLEOTIDE SEQUENCE</scope>
    <source>
        <tissue evidence="1">Leaf</tissue>
    </source>
</reference>
<comment type="caution">
    <text evidence="1">The sequence shown here is derived from an EMBL/GenBank/DDBJ whole genome shotgun (WGS) entry which is preliminary data.</text>
</comment>
<evidence type="ECO:0000313" key="1">
    <source>
        <dbReference type="EMBL" id="KAG6634322.1"/>
    </source>
</evidence>
<keyword evidence="2" id="KW-1185">Reference proteome</keyword>
<proteinExistence type="predicted"/>
<sequence length="116" mass="13859">MKRERKKERGRYTYRGKCQFSWNYKHTFLTLSCLLWTLKEKEIPKNAIGTHGPNQAQSKPRDIQIMEFRDQKLDLPPPFLECVIMLAMHGILNTQVAHIRNKNCTFRQILRVFRLV</sequence>
<gene>
    <name evidence="1" type="ORF">CIPAW_12G110600</name>
</gene>
<dbReference type="EMBL" id="CM031820">
    <property type="protein sequence ID" value="KAG6634322.1"/>
    <property type="molecule type" value="Genomic_DNA"/>
</dbReference>
<dbReference type="Proteomes" id="UP000811609">
    <property type="component" value="Chromosome 12"/>
</dbReference>